<dbReference type="InterPro" id="IPR036390">
    <property type="entry name" value="WH_DNA-bd_sf"/>
</dbReference>
<evidence type="ECO:0000313" key="6">
    <source>
        <dbReference type="Proteomes" id="UP000218272"/>
    </source>
</evidence>
<evidence type="ECO:0000256" key="1">
    <source>
        <dbReference type="ARBA" id="ARBA00023015"/>
    </source>
</evidence>
<dbReference type="SMART" id="SM00418">
    <property type="entry name" value="HTH_ARSR"/>
    <property type="match status" value="1"/>
</dbReference>
<protein>
    <submittedName>
        <fullName evidence="5">Transcriptional regulator</fullName>
    </submittedName>
</protein>
<dbReference type="Gene3D" id="1.10.10.10">
    <property type="entry name" value="Winged helix-like DNA-binding domain superfamily/Winged helix DNA-binding domain"/>
    <property type="match status" value="1"/>
</dbReference>
<dbReference type="InterPro" id="IPR001845">
    <property type="entry name" value="HTH_ArsR_DNA-bd_dom"/>
</dbReference>
<gene>
    <name evidence="5" type="ORF">SCLO_1015360</name>
</gene>
<dbReference type="GO" id="GO:0003700">
    <property type="term" value="F:DNA-binding transcription factor activity"/>
    <property type="evidence" value="ECO:0007669"/>
    <property type="project" value="InterPro"/>
</dbReference>
<name>A0A1E1F231_9SPHN</name>
<sequence length="101" mass="11331">MNTNVSDTLKALDNPTRLAILGWLKNPRENFPGQEVDPEQVGVCVSAIQERVGLSQSTVSLYLASLQRARLVTSKRVGPWTYYKRHGENISTYLENLEALI</sequence>
<evidence type="ECO:0000256" key="2">
    <source>
        <dbReference type="ARBA" id="ARBA00023125"/>
    </source>
</evidence>
<evidence type="ECO:0000313" key="5">
    <source>
        <dbReference type="EMBL" id="BAV64576.1"/>
    </source>
</evidence>
<dbReference type="KEGG" id="sclo:SCLO_1015360"/>
<dbReference type="GO" id="GO:0003677">
    <property type="term" value="F:DNA binding"/>
    <property type="evidence" value="ECO:0007669"/>
    <property type="project" value="UniProtKB-KW"/>
</dbReference>
<dbReference type="RefSeq" id="WP_066521487.1">
    <property type="nucleotide sequence ID" value="NZ_AP017655.1"/>
</dbReference>
<keyword evidence="1" id="KW-0805">Transcription regulation</keyword>
<dbReference type="EMBL" id="AP017655">
    <property type="protein sequence ID" value="BAV64576.1"/>
    <property type="molecule type" value="Genomic_DNA"/>
</dbReference>
<keyword evidence="2" id="KW-0238">DNA-binding</keyword>
<dbReference type="InterPro" id="IPR036388">
    <property type="entry name" value="WH-like_DNA-bd_sf"/>
</dbReference>
<reference evidence="5 6" key="1">
    <citation type="submission" date="2016-10" db="EMBL/GenBank/DDBJ databases">
        <title>Complete Genome Sequence of the Nonylphenol-Degrading Bacterium Sphingobium cloacae JCM 10874T.</title>
        <authorList>
            <person name="Ootsuka M."/>
            <person name="Nishizawa T."/>
            <person name="Ohta H."/>
        </authorList>
    </citation>
    <scope>NUCLEOTIDE SEQUENCE [LARGE SCALE GENOMIC DNA]</scope>
    <source>
        <strain evidence="5 6">JCM 10874</strain>
    </source>
</reference>
<dbReference type="SUPFAM" id="SSF46785">
    <property type="entry name" value="Winged helix' DNA-binding domain"/>
    <property type="match status" value="1"/>
</dbReference>
<dbReference type="PANTHER" id="PTHR33154:SF33">
    <property type="entry name" value="TRANSCRIPTIONAL REPRESSOR SDPR"/>
    <property type="match status" value="1"/>
</dbReference>
<evidence type="ECO:0000259" key="4">
    <source>
        <dbReference type="PROSITE" id="PS50987"/>
    </source>
</evidence>
<dbReference type="CDD" id="cd00090">
    <property type="entry name" value="HTH_ARSR"/>
    <property type="match status" value="1"/>
</dbReference>
<feature type="domain" description="HTH arsR-type" evidence="4">
    <location>
        <begin position="1"/>
        <end position="101"/>
    </location>
</feature>
<dbReference type="Pfam" id="PF01022">
    <property type="entry name" value="HTH_5"/>
    <property type="match status" value="1"/>
</dbReference>
<dbReference type="OrthoDB" id="9790747at2"/>
<organism evidence="5 6">
    <name type="scientific">Sphingobium cloacae</name>
    <dbReference type="NCBI Taxonomy" id="120107"/>
    <lineage>
        <taxon>Bacteria</taxon>
        <taxon>Pseudomonadati</taxon>
        <taxon>Pseudomonadota</taxon>
        <taxon>Alphaproteobacteria</taxon>
        <taxon>Sphingomonadales</taxon>
        <taxon>Sphingomonadaceae</taxon>
        <taxon>Sphingobium</taxon>
    </lineage>
</organism>
<dbReference type="InterPro" id="IPR051081">
    <property type="entry name" value="HTH_MetalResp_TranReg"/>
</dbReference>
<dbReference type="InterPro" id="IPR011991">
    <property type="entry name" value="ArsR-like_HTH"/>
</dbReference>
<keyword evidence="6" id="KW-1185">Reference proteome</keyword>
<proteinExistence type="predicted"/>
<dbReference type="AlphaFoldDB" id="A0A1E1F231"/>
<keyword evidence="3" id="KW-0804">Transcription</keyword>
<dbReference type="PROSITE" id="PS50987">
    <property type="entry name" value="HTH_ARSR_2"/>
    <property type="match status" value="1"/>
</dbReference>
<dbReference type="PANTHER" id="PTHR33154">
    <property type="entry name" value="TRANSCRIPTIONAL REGULATOR, ARSR FAMILY"/>
    <property type="match status" value="1"/>
</dbReference>
<accession>A0A1E1F231</accession>
<evidence type="ECO:0000256" key="3">
    <source>
        <dbReference type="ARBA" id="ARBA00023163"/>
    </source>
</evidence>
<dbReference type="Proteomes" id="UP000218272">
    <property type="component" value="Chromosome SCLO_1"/>
</dbReference>